<proteinExistence type="predicted"/>
<protein>
    <submittedName>
        <fullName evidence="1">Imm50 family immunity protein</fullName>
    </submittedName>
</protein>
<gene>
    <name evidence="1" type="ORF">QJT81_10580</name>
</gene>
<organism evidence="1">
    <name type="scientific">Candidatus Thiothrix putei</name>
    <dbReference type="NCBI Taxonomy" id="3080811"/>
    <lineage>
        <taxon>Bacteria</taxon>
        <taxon>Pseudomonadati</taxon>
        <taxon>Pseudomonadota</taxon>
        <taxon>Gammaproteobacteria</taxon>
        <taxon>Thiotrichales</taxon>
        <taxon>Thiotrichaceae</taxon>
        <taxon>Thiothrix</taxon>
    </lineage>
</organism>
<evidence type="ECO:0000313" key="1">
    <source>
        <dbReference type="EMBL" id="WGZ96376.1"/>
    </source>
</evidence>
<dbReference type="Pfam" id="PF15594">
    <property type="entry name" value="Imm50"/>
    <property type="match status" value="1"/>
</dbReference>
<reference evidence="1" key="1">
    <citation type="journal article" date="2023" name="Int. J. Mol. Sci.">
        <title>Metagenomics Revealed a New Genus 'Candidatus Thiocaldithrix dubininis' gen. nov., sp. nov. and a New Species 'Candidatus Thiothrix putei' sp. nov. in the Family Thiotrichaceae, Some Members of Which Have Traits of Both Na+- and H+-Motive Energetics.</title>
        <authorList>
            <person name="Ravin N.V."/>
            <person name="Muntyan M.S."/>
            <person name="Smolyakov D.D."/>
            <person name="Rudenko T.S."/>
            <person name="Beletsky A.V."/>
            <person name="Mardanov A.V."/>
            <person name="Grabovich M.Y."/>
        </authorList>
    </citation>
    <scope>NUCLEOTIDE SEQUENCE</scope>
    <source>
        <strain evidence="1">GKL-02</strain>
    </source>
</reference>
<sequence length="131" mass="14852">MTNWISFLSDDAMLRAIFGDELPTLQQVDIHEVVLHWDGSRVLLRFDLAEFPKSPPKKWKASGFNRVQLKLLAVGIHDFSIEGWCSQCRCSIRVFSAGKTIGLQTEEGKVKIMLTTDFLLLDGISAYHDQL</sequence>
<reference evidence="1" key="2">
    <citation type="submission" date="2023-04" db="EMBL/GenBank/DDBJ databases">
        <authorList>
            <person name="Beletskiy A.V."/>
            <person name="Mardanov A.V."/>
            <person name="Ravin N.V."/>
        </authorList>
    </citation>
    <scope>NUCLEOTIDE SEQUENCE</scope>
    <source>
        <strain evidence="1">GKL-02</strain>
    </source>
</reference>
<dbReference type="AlphaFoldDB" id="A0AA95KL89"/>
<accession>A0AA95KL89</accession>
<name>A0AA95KL89_9GAMM</name>
<dbReference type="KEGG" id="tput:QJT81_10580"/>
<dbReference type="InterPro" id="IPR028957">
    <property type="entry name" value="Imm50"/>
</dbReference>
<dbReference type="EMBL" id="CP124756">
    <property type="protein sequence ID" value="WGZ96376.1"/>
    <property type="molecule type" value="Genomic_DNA"/>
</dbReference>
<dbReference type="Proteomes" id="UP001301326">
    <property type="component" value="Chromosome"/>
</dbReference>